<gene>
    <name evidence="1" type="ORF">CVT25_010416</name>
</gene>
<accession>A0A409X2Q6</accession>
<sequence length="170" mass="18561">MSPLASEALIKTINLSQCDGPSDATVVVVPLPKNTVAIVFGQMIAEWKQRFNTYLLDTDNIVIDPQVVWDATTNGSRFDITKVVPQSIVPPDPHVFSIGPYSQDYNIAVYCSHKRPGAGSFAQSDPRHTFNSFKIGSKNAVTFTMVHAEDGGDTDYHDTVVGVAVNYLTK</sequence>
<protein>
    <submittedName>
        <fullName evidence="1">Uncharacterized protein</fullName>
    </submittedName>
</protein>
<keyword evidence="2" id="KW-1185">Reference proteome</keyword>
<proteinExistence type="predicted"/>
<dbReference type="InParanoid" id="A0A409X2Q6"/>
<name>A0A409X2Q6_PSICY</name>
<reference evidence="1 2" key="1">
    <citation type="journal article" date="2018" name="Evol. Lett.">
        <title>Horizontal gene cluster transfer increased hallucinogenic mushroom diversity.</title>
        <authorList>
            <person name="Reynolds H.T."/>
            <person name="Vijayakumar V."/>
            <person name="Gluck-Thaler E."/>
            <person name="Korotkin H.B."/>
            <person name="Matheny P.B."/>
            <person name="Slot J.C."/>
        </authorList>
    </citation>
    <scope>NUCLEOTIDE SEQUENCE [LARGE SCALE GENOMIC DNA]</scope>
    <source>
        <strain evidence="1 2">2631</strain>
    </source>
</reference>
<evidence type="ECO:0000313" key="2">
    <source>
        <dbReference type="Proteomes" id="UP000283269"/>
    </source>
</evidence>
<evidence type="ECO:0000313" key="1">
    <source>
        <dbReference type="EMBL" id="PPQ85027.1"/>
    </source>
</evidence>
<dbReference type="OrthoDB" id="2909316at2759"/>
<organism evidence="1 2">
    <name type="scientific">Psilocybe cyanescens</name>
    <dbReference type="NCBI Taxonomy" id="93625"/>
    <lineage>
        <taxon>Eukaryota</taxon>
        <taxon>Fungi</taxon>
        <taxon>Dikarya</taxon>
        <taxon>Basidiomycota</taxon>
        <taxon>Agaricomycotina</taxon>
        <taxon>Agaricomycetes</taxon>
        <taxon>Agaricomycetidae</taxon>
        <taxon>Agaricales</taxon>
        <taxon>Agaricineae</taxon>
        <taxon>Strophariaceae</taxon>
        <taxon>Psilocybe</taxon>
    </lineage>
</organism>
<dbReference type="EMBL" id="NHYD01002771">
    <property type="protein sequence ID" value="PPQ85027.1"/>
    <property type="molecule type" value="Genomic_DNA"/>
</dbReference>
<dbReference type="AlphaFoldDB" id="A0A409X2Q6"/>
<dbReference type="Proteomes" id="UP000283269">
    <property type="component" value="Unassembled WGS sequence"/>
</dbReference>
<comment type="caution">
    <text evidence="1">The sequence shown here is derived from an EMBL/GenBank/DDBJ whole genome shotgun (WGS) entry which is preliminary data.</text>
</comment>